<evidence type="ECO:0000259" key="9">
    <source>
        <dbReference type="PROSITE" id="PS50016"/>
    </source>
</evidence>
<comment type="caution">
    <text evidence="10">The sequence shown here is derived from an EMBL/GenBank/DDBJ whole genome shotgun (WGS) entry which is preliminary data.</text>
</comment>
<evidence type="ECO:0000256" key="4">
    <source>
        <dbReference type="ARBA" id="ARBA00022833"/>
    </source>
</evidence>
<feature type="compositionally biased region" description="Polar residues" evidence="8">
    <location>
        <begin position="437"/>
        <end position="450"/>
    </location>
</feature>
<keyword evidence="5" id="KW-0539">Nucleus</keyword>
<protein>
    <recommendedName>
        <fullName evidence="9">PHD-type domain-containing protein</fullName>
    </recommendedName>
</protein>
<dbReference type="Proteomes" id="UP000001861">
    <property type="component" value="Unassembled WGS sequence"/>
</dbReference>
<proteinExistence type="predicted"/>
<dbReference type="GeneID" id="6005179"/>
<dbReference type="InterPro" id="IPR037869">
    <property type="entry name" value="Spp1/CFP1"/>
</dbReference>
<feature type="compositionally biased region" description="Low complexity" evidence="8">
    <location>
        <begin position="490"/>
        <end position="499"/>
    </location>
</feature>
<feature type="compositionally biased region" description="Basic and acidic residues" evidence="8">
    <location>
        <begin position="929"/>
        <end position="939"/>
    </location>
</feature>
<feature type="coiled-coil region" evidence="7">
    <location>
        <begin position="174"/>
        <end position="286"/>
    </location>
</feature>
<dbReference type="InterPro" id="IPR019786">
    <property type="entry name" value="Zinc_finger_PHD-type_CS"/>
</dbReference>
<evidence type="ECO:0000256" key="7">
    <source>
        <dbReference type="SAM" id="Coils"/>
    </source>
</evidence>
<feature type="compositionally biased region" description="Low complexity" evidence="8">
    <location>
        <begin position="852"/>
        <end position="862"/>
    </location>
</feature>
<dbReference type="GO" id="GO:0008270">
    <property type="term" value="F:zinc ion binding"/>
    <property type="evidence" value="ECO:0007669"/>
    <property type="project" value="UniProtKB-KW"/>
</dbReference>
<dbReference type="InterPro" id="IPR001965">
    <property type="entry name" value="Znf_PHD"/>
</dbReference>
<feature type="compositionally biased region" description="Low complexity" evidence="8">
    <location>
        <begin position="963"/>
        <end position="981"/>
    </location>
</feature>
<dbReference type="OrthoDB" id="436852at2759"/>
<organism evidence="10 11">
    <name type="scientific">Coprinopsis cinerea (strain Okayama-7 / 130 / ATCC MYA-4618 / FGSC 9003)</name>
    <name type="common">Inky cap fungus</name>
    <name type="synonym">Hormographiella aspergillata</name>
    <dbReference type="NCBI Taxonomy" id="240176"/>
    <lineage>
        <taxon>Eukaryota</taxon>
        <taxon>Fungi</taxon>
        <taxon>Dikarya</taxon>
        <taxon>Basidiomycota</taxon>
        <taxon>Agaricomycotina</taxon>
        <taxon>Agaricomycetes</taxon>
        <taxon>Agaricomycetidae</taxon>
        <taxon>Agaricales</taxon>
        <taxon>Agaricineae</taxon>
        <taxon>Psathyrellaceae</taxon>
        <taxon>Coprinopsis</taxon>
    </lineage>
</organism>
<feature type="compositionally biased region" description="Low complexity" evidence="8">
    <location>
        <begin position="323"/>
        <end position="335"/>
    </location>
</feature>
<dbReference type="HOGENOM" id="CLU_271270_0_0_1"/>
<dbReference type="InterPro" id="IPR019787">
    <property type="entry name" value="Znf_PHD-finger"/>
</dbReference>
<dbReference type="SMART" id="SM00249">
    <property type="entry name" value="PHD"/>
    <property type="match status" value="1"/>
</dbReference>
<dbReference type="Pfam" id="PF00628">
    <property type="entry name" value="PHD"/>
    <property type="match status" value="1"/>
</dbReference>
<keyword evidence="7" id="KW-0175">Coiled coil</keyword>
<keyword evidence="11" id="KW-1185">Reference proteome</keyword>
<dbReference type="EMBL" id="AACS02000001">
    <property type="protein sequence ID" value="EAU93019.2"/>
    <property type="molecule type" value="Genomic_DNA"/>
</dbReference>
<reference evidence="10 11" key="1">
    <citation type="journal article" date="2010" name="Proc. Natl. Acad. Sci. U.S.A.">
        <title>Insights into evolution of multicellular fungi from the assembled chromosomes of the mushroom Coprinopsis cinerea (Coprinus cinereus).</title>
        <authorList>
            <person name="Stajich J.E."/>
            <person name="Wilke S.K."/>
            <person name="Ahren D."/>
            <person name="Au C.H."/>
            <person name="Birren B.W."/>
            <person name="Borodovsky M."/>
            <person name="Burns C."/>
            <person name="Canback B."/>
            <person name="Casselton L.A."/>
            <person name="Cheng C.K."/>
            <person name="Deng J."/>
            <person name="Dietrich F.S."/>
            <person name="Fargo D.C."/>
            <person name="Farman M.L."/>
            <person name="Gathman A.C."/>
            <person name="Goldberg J."/>
            <person name="Guigo R."/>
            <person name="Hoegger P.J."/>
            <person name="Hooker J.B."/>
            <person name="Huggins A."/>
            <person name="James T.Y."/>
            <person name="Kamada T."/>
            <person name="Kilaru S."/>
            <person name="Kodira C."/>
            <person name="Kues U."/>
            <person name="Kupfer D."/>
            <person name="Kwan H.S."/>
            <person name="Lomsadze A."/>
            <person name="Li W."/>
            <person name="Lilly W.W."/>
            <person name="Ma L.J."/>
            <person name="Mackey A.J."/>
            <person name="Manning G."/>
            <person name="Martin F."/>
            <person name="Muraguchi H."/>
            <person name="Natvig D.O."/>
            <person name="Palmerini H."/>
            <person name="Ramesh M.A."/>
            <person name="Rehmeyer C.J."/>
            <person name="Roe B.A."/>
            <person name="Shenoy N."/>
            <person name="Stanke M."/>
            <person name="Ter-Hovhannisyan V."/>
            <person name="Tunlid A."/>
            <person name="Velagapudi R."/>
            <person name="Vision T.J."/>
            <person name="Zeng Q."/>
            <person name="Zolan M.E."/>
            <person name="Pukkila P.J."/>
        </authorList>
    </citation>
    <scope>NUCLEOTIDE SEQUENCE [LARGE SCALE GENOMIC DNA]</scope>
    <source>
        <strain evidence="11">Okayama-7 / 130 / ATCC MYA-4618 / FGSC 9003</strain>
    </source>
</reference>
<evidence type="ECO:0000256" key="5">
    <source>
        <dbReference type="ARBA" id="ARBA00023242"/>
    </source>
</evidence>
<feature type="domain" description="PHD-type" evidence="9">
    <location>
        <begin position="1072"/>
        <end position="1123"/>
    </location>
</feature>
<feature type="compositionally biased region" description="Polar residues" evidence="8">
    <location>
        <begin position="125"/>
        <end position="135"/>
    </location>
</feature>
<dbReference type="CDD" id="cd16039">
    <property type="entry name" value="PHD_SPP1"/>
    <property type="match status" value="1"/>
</dbReference>
<feature type="region of interest" description="Disordered" evidence="8">
    <location>
        <begin position="838"/>
        <end position="1065"/>
    </location>
</feature>
<sequence>MSGGSRRLDISSLLCDDTPDDHVVLAPHLRSLEALVHAATQERRRLSGSDLIQPQPQQPHPHQPQQFSQHQHHQQQARQSPQFHRNSWKEEPSYPPRQPQSPLHPKSIDELTLHSPRETFKAPTSPYQQPQQSRLHSYDEDKHRFHQLRQQQLEQQERDHQYYRAQEIQRQHRLQQEEADRRRAQEAERLAELERKAQLERERMEEERQKLENERKRLLEVERRLQEQEQRRQEESRREAERLRLEEERREHERREREIAAIREAERREQQRREREEIQRREEQQRYFNAQEIQRSEDMQLRLHHHQHQRRLLSPHQQHHAHLSLQHHSMHQHQQPNQRQYEHPPRIEIPPGPQLTTSRKSDPIPILKSSQSQSPIIQPLSHIPPDQRPTKKRRYSESPSMAPMLVDESHDRIQREREKMSAGEIGYGRFESPIAGPSSSSVPTYTTIPSPMSVVLNPVAPRRPHSGSGSGGRKPVSVSDLLSPDHEDPISSVSSPSIPLGRRSPPGSQIGRAKASRKAEEYSQTPHPPPSRPSVPTSSPPSAHHPNPVIAIPEVHRPVSLQVPLSPQPLPTTAASVEDSRPSVPVKRHKGDKEESSEHALDGPVPAPRKKTPSTHGKEKEQFRPHKPPEKDEPKEHGTGTAQEGDAHDWLLQHYAHASPAKQGRDSPSHSSSNTSSRTARPRTQSPSSSTVPRRTKSPVVTVPFKKQAAQPPPPPSTVRDQDQADDDDDGGLDQELEELLAEVKVPNKPTPPDSMDVDVDSAVADLVAETLEERHAPQKEANRRPRTNLTKEEEEEEDGDIAMRPASTAPEAQTLVDDVEDELLSLVEDKPTHVSHVSATLLPKQHDVPVGSGKAAKAASKASRKPAKPSKTLPPPLKTSGISSEVHLASATATSASPTSASRDLPPLSDSAPPSAAAKDGSIKQKKVKDDDRGKDIDGDSPPSAPTTTAPVKKKNAKKSKAQTSVEEGTPSSSTSTVPKAKAKSSSKVKKASGDLDGNKTTNSIVHTPSDTGSKSTKSAAGAIFTKGGSVSRSRSTSVKPGIAVDEPQSPADSKLADEEESQDTTNEDDKLYCVCKTKYDQERAMIACDRCDDWYHMQCVNMPELVADLVDQFFCPPCIEKNPKLNLTTTYKARCLWGLKHPDPDSVAACHKPARGAFSKYCSEECGVKYMQSRIDSWAKKGGKKEKLWESVKHAEKREGVVVRIEATDECAKPANLVTPTDDEDSKNGVLCSSEKTSQLKAGKPVKTKVERDKERLNATLDHLAKVQDEIKKSLEILSWRERLLNLAVERSETVSQCGWDQRLCFGDDEWTEGLGQTIADSYESYDRSDRMDIDEAEGTPSVEGSWWCSQDSGCARHVGWQTTRFKDIAKEKEKREEAFAKFHGREQDVRAQLEELESPSVPNEKQRRPSNARGSGTGPPTHTSKTTHKPLTSINSRLPNGQSKGKGAASEPVKKGKKRKAP</sequence>
<name>A8N1Q9_COPC7</name>
<evidence type="ECO:0000313" key="11">
    <source>
        <dbReference type="Proteomes" id="UP000001861"/>
    </source>
</evidence>
<dbReference type="InParanoid" id="A8N1Q9"/>
<accession>A8N1Q9</accession>
<dbReference type="RefSeq" id="XP_001828753.2">
    <property type="nucleotide sequence ID" value="XM_001828701.2"/>
</dbReference>
<feature type="compositionally biased region" description="Low complexity" evidence="8">
    <location>
        <begin position="76"/>
        <end position="85"/>
    </location>
</feature>
<dbReference type="PANTHER" id="PTHR46174">
    <property type="entry name" value="CXXC-TYPE ZINC FINGER PROTEIN 1"/>
    <property type="match status" value="1"/>
</dbReference>
<evidence type="ECO:0000313" key="10">
    <source>
        <dbReference type="EMBL" id="EAU93019.2"/>
    </source>
</evidence>
<feature type="compositionally biased region" description="Acidic residues" evidence="8">
    <location>
        <begin position="724"/>
        <end position="741"/>
    </location>
</feature>
<dbReference type="GO" id="GO:0048188">
    <property type="term" value="C:Set1C/COMPASS complex"/>
    <property type="evidence" value="ECO:0007669"/>
    <property type="project" value="InterPro"/>
</dbReference>
<feature type="compositionally biased region" description="Low complexity" evidence="8">
    <location>
        <begin position="890"/>
        <end position="919"/>
    </location>
</feature>
<feature type="compositionally biased region" description="Low complexity" evidence="8">
    <location>
        <begin position="669"/>
        <end position="684"/>
    </location>
</feature>
<feature type="compositionally biased region" description="Low complexity" evidence="8">
    <location>
        <begin position="941"/>
        <end position="952"/>
    </location>
</feature>
<feature type="compositionally biased region" description="Polar residues" evidence="8">
    <location>
        <begin position="1437"/>
        <end position="1446"/>
    </location>
</feature>
<feature type="compositionally biased region" description="Basic and acidic residues" evidence="8">
    <location>
        <begin position="616"/>
        <end position="638"/>
    </location>
</feature>
<feature type="compositionally biased region" description="Low complexity" evidence="8">
    <location>
        <begin position="1421"/>
        <end position="1436"/>
    </location>
</feature>
<dbReference type="PROSITE" id="PS50016">
    <property type="entry name" value="ZF_PHD_2"/>
    <property type="match status" value="1"/>
</dbReference>
<evidence type="ECO:0000256" key="3">
    <source>
        <dbReference type="ARBA" id="ARBA00022771"/>
    </source>
</evidence>
<feature type="region of interest" description="Disordered" evidence="8">
    <location>
        <begin position="40"/>
        <end position="138"/>
    </location>
</feature>
<feature type="compositionally biased region" description="Basic and acidic residues" evidence="8">
    <location>
        <begin position="591"/>
        <end position="601"/>
    </location>
</feature>
<dbReference type="GO" id="GO:0045893">
    <property type="term" value="P:positive regulation of DNA-templated transcription"/>
    <property type="evidence" value="ECO:0007669"/>
    <property type="project" value="TreeGrafter"/>
</dbReference>
<dbReference type="eggNOG" id="KOG1632">
    <property type="taxonomic scope" value="Eukaryota"/>
</dbReference>
<keyword evidence="4" id="KW-0862">Zinc</keyword>
<feature type="compositionally biased region" description="Basic and acidic residues" evidence="8">
    <location>
        <begin position="407"/>
        <end position="421"/>
    </location>
</feature>
<feature type="compositionally biased region" description="Basic residues" evidence="8">
    <location>
        <begin position="982"/>
        <end position="992"/>
    </location>
</feature>
<feature type="compositionally biased region" description="Basic and acidic residues" evidence="8">
    <location>
        <begin position="106"/>
        <end position="120"/>
    </location>
</feature>
<feature type="region of interest" description="Disordered" evidence="8">
    <location>
        <begin position="1395"/>
        <end position="1465"/>
    </location>
</feature>
<keyword evidence="2" id="KW-0479">Metal-binding</keyword>
<dbReference type="VEuPathDB" id="FungiDB:CC1G_06739"/>
<dbReference type="InterPro" id="IPR013083">
    <property type="entry name" value="Znf_RING/FYVE/PHD"/>
</dbReference>
<evidence type="ECO:0000256" key="6">
    <source>
        <dbReference type="PROSITE-ProRule" id="PRU00146"/>
    </source>
</evidence>
<feature type="compositionally biased region" description="Basic residues" evidence="8">
    <location>
        <begin position="953"/>
        <end position="962"/>
    </location>
</feature>
<dbReference type="Gene3D" id="3.30.40.10">
    <property type="entry name" value="Zinc/RING finger domain, C3HC4 (zinc finger)"/>
    <property type="match status" value="1"/>
</dbReference>
<feature type="compositionally biased region" description="Polar residues" evidence="8">
    <location>
        <begin position="1000"/>
        <end position="1020"/>
    </location>
</feature>
<feature type="compositionally biased region" description="Basic and acidic residues" evidence="8">
    <location>
        <begin position="772"/>
        <end position="784"/>
    </location>
</feature>
<dbReference type="PROSITE" id="PS01359">
    <property type="entry name" value="ZF_PHD_1"/>
    <property type="match status" value="1"/>
</dbReference>
<feature type="compositionally biased region" description="Basic residues" evidence="8">
    <location>
        <begin position="302"/>
        <end position="322"/>
    </location>
</feature>
<evidence type="ECO:0000256" key="8">
    <source>
        <dbReference type="SAM" id="MobiDB-lite"/>
    </source>
</evidence>
<evidence type="ECO:0000256" key="2">
    <source>
        <dbReference type="ARBA" id="ARBA00022723"/>
    </source>
</evidence>
<feature type="compositionally biased region" description="Low complexity" evidence="8">
    <location>
        <begin position="363"/>
        <end position="384"/>
    </location>
</feature>
<feature type="region of interest" description="Disordered" evidence="8">
    <location>
        <begin position="1"/>
        <end position="21"/>
    </location>
</feature>
<dbReference type="STRING" id="240176.A8N1Q9"/>
<evidence type="ECO:0000256" key="1">
    <source>
        <dbReference type="ARBA" id="ARBA00004123"/>
    </source>
</evidence>
<keyword evidence="3 6" id="KW-0863">Zinc-finger</keyword>
<dbReference type="KEGG" id="cci:CC1G_06739"/>
<feature type="region of interest" description="Disordered" evidence="8">
    <location>
        <begin position="302"/>
        <end position="825"/>
    </location>
</feature>
<dbReference type="InterPro" id="IPR011011">
    <property type="entry name" value="Znf_FYVE_PHD"/>
</dbReference>
<comment type="subcellular location">
    <subcellularLocation>
        <location evidence="1">Nucleus</location>
    </subcellularLocation>
</comment>
<dbReference type="OMA" id="VHHLPPC"/>
<dbReference type="SUPFAM" id="SSF57903">
    <property type="entry name" value="FYVE/PHD zinc finger"/>
    <property type="match status" value="1"/>
</dbReference>
<feature type="compositionally biased region" description="Low complexity" evidence="8">
    <location>
        <begin position="534"/>
        <end position="548"/>
    </location>
</feature>
<dbReference type="PANTHER" id="PTHR46174:SF1">
    <property type="entry name" value="CXXC-TYPE ZINC FINGER PROTEIN 1"/>
    <property type="match status" value="1"/>
</dbReference>
<feature type="compositionally biased region" description="Low complexity" evidence="8">
    <location>
        <begin position="1027"/>
        <end position="1041"/>
    </location>
</feature>
<gene>
    <name evidence="10" type="ORF">CC1G_06739</name>
</gene>